<evidence type="ECO:0000256" key="7">
    <source>
        <dbReference type="SAM" id="SignalP"/>
    </source>
</evidence>
<dbReference type="PANTHER" id="PTHR11407">
    <property type="entry name" value="LYSOZYME C"/>
    <property type="match status" value="1"/>
</dbReference>
<comment type="caution">
    <text evidence="9">The sequence shown here is derived from an EMBL/GenBank/DDBJ whole genome shotgun (WGS) entry which is preliminary data.</text>
</comment>
<feature type="signal peptide" evidence="7">
    <location>
        <begin position="1"/>
        <end position="17"/>
    </location>
</feature>
<dbReference type="GO" id="GO:0031640">
    <property type="term" value="P:killing of cells of another organism"/>
    <property type="evidence" value="ECO:0007669"/>
    <property type="project" value="UniProtKB-KW"/>
</dbReference>
<dbReference type="InterPro" id="IPR001916">
    <property type="entry name" value="Glyco_hydro_22"/>
</dbReference>
<dbReference type="AlphaFoldDB" id="A0A0T6B292"/>
<keyword evidence="3" id="KW-0081">Bacteriolytic enzyme</keyword>
<dbReference type="PROSITE" id="PS00128">
    <property type="entry name" value="GLYCOSYL_HYDROL_F22_1"/>
    <property type="match status" value="1"/>
</dbReference>
<dbReference type="SUPFAM" id="SSF53955">
    <property type="entry name" value="Lysozyme-like"/>
    <property type="match status" value="1"/>
</dbReference>
<comment type="catalytic activity">
    <reaction evidence="1">
        <text>Hydrolysis of (1-&gt;4)-beta-linkages between N-acetylmuramic acid and N-acetyl-D-glucosamine residues in a peptidoglycan and between N-acetyl-D-glucosamine residues in chitodextrins.</text>
        <dbReference type="EC" id="3.2.1.17"/>
    </reaction>
</comment>
<keyword evidence="3" id="KW-0929">Antimicrobial</keyword>
<reference evidence="9 10" key="1">
    <citation type="submission" date="2015-09" db="EMBL/GenBank/DDBJ databases">
        <title>Draft genome of the scarab beetle Oryctes borbonicus.</title>
        <authorList>
            <person name="Meyer J.M."/>
            <person name="Markov G.V."/>
            <person name="Baskaran P."/>
            <person name="Herrmann M."/>
            <person name="Sommer R.J."/>
            <person name="Roedelsperger C."/>
        </authorList>
    </citation>
    <scope>NUCLEOTIDE SEQUENCE [LARGE SCALE GENOMIC DNA]</scope>
    <source>
        <strain evidence="9">OB123</strain>
        <tissue evidence="9">Whole animal</tissue>
    </source>
</reference>
<keyword evidence="5" id="KW-0326">Glycosidase</keyword>
<evidence type="ECO:0000256" key="4">
    <source>
        <dbReference type="ARBA" id="ARBA00023157"/>
    </source>
</evidence>
<feature type="chain" id="PRO_5006668319" description="lysozyme" evidence="7">
    <location>
        <begin position="18"/>
        <end position="137"/>
    </location>
</feature>
<evidence type="ECO:0000256" key="6">
    <source>
        <dbReference type="RuleBase" id="RU004440"/>
    </source>
</evidence>
<evidence type="ECO:0000256" key="1">
    <source>
        <dbReference type="ARBA" id="ARBA00000632"/>
    </source>
</evidence>
<sequence length="137" mass="15590">MKLAFCLLLIIPALANCKIFKNCDLAKQLVKYGTPRDQIATWVCIAFKESSFNTAAFNPEYGTYGLFQISKKFWCYPPGKGCNIRCKKLIDNNIRDDIKCVRKIFATTKAETGNGFNAWTVYPQCKNADSYVKNCKF</sequence>
<organism evidence="9 10">
    <name type="scientific">Oryctes borbonicus</name>
    <dbReference type="NCBI Taxonomy" id="1629725"/>
    <lineage>
        <taxon>Eukaryota</taxon>
        <taxon>Metazoa</taxon>
        <taxon>Ecdysozoa</taxon>
        <taxon>Arthropoda</taxon>
        <taxon>Hexapoda</taxon>
        <taxon>Insecta</taxon>
        <taxon>Pterygota</taxon>
        <taxon>Neoptera</taxon>
        <taxon>Endopterygota</taxon>
        <taxon>Coleoptera</taxon>
        <taxon>Polyphaga</taxon>
        <taxon>Scarabaeiformia</taxon>
        <taxon>Scarabaeidae</taxon>
        <taxon>Dynastinae</taxon>
        <taxon>Oryctes</taxon>
    </lineage>
</organism>
<proteinExistence type="inferred from homology"/>
<evidence type="ECO:0000256" key="3">
    <source>
        <dbReference type="ARBA" id="ARBA00022638"/>
    </source>
</evidence>
<dbReference type="Pfam" id="PF00062">
    <property type="entry name" value="Lys"/>
    <property type="match status" value="1"/>
</dbReference>
<evidence type="ECO:0000256" key="5">
    <source>
        <dbReference type="ARBA" id="ARBA00023295"/>
    </source>
</evidence>
<dbReference type="Proteomes" id="UP000051574">
    <property type="component" value="Unassembled WGS sequence"/>
</dbReference>
<dbReference type="GO" id="GO:0042742">
    <property type="term" value="P:defense response to bacterium"/>
    <property type="evidence" value="ECO:0007669"/>
    <property type="project" value="UniProtKB-KW"/>
</dbReference>
<name>A0A0T6B292_9SCAR</name>
<comment type="similarity">
    <text evidence="6">Belongs to the glycosyl hydrolase 22 family.</text>
</comment>
<dbReference type="InterPro" id="IPR023346">
    <property type="entry name" value="Lysozyme-like_dom_sf"/>
</dbReference>
<dbReference type="CDD" id="cd16899">
    <property type="entry name" value="LYZ_C_invert"/>
    <property type="match status" value="1"/>
</dbReference>
<dbReference type="OrthoDB" id="17373at2759"/>
<dbReference type="InterPro" id="IPR019799">
    <property type="entry name" value="Glyco_hydro_22_CS"/>
</dbReference>
<keyword evidence="4" id="KW-1015">Disulfide bond</keyword>
<dbReference type="SMART" id="SM00263">
    <property type="entry name" value="LYZ1"/>
    <property type="match status" value="1"/>
</dbReference>
<dbReference type="EC" id="3.2.1.17" evidence="2"/>
<dbReference type="PRINTS" id="PR00135">
    <property type="entry name" value="LYZLACT"/>
</dbReference>
<accession>A0A0T6B292</accession>
<dbReference type="Gene3D" id="1.10.530.10">
    <property type="match status" value="1"/>
</dbReference>
<dbReference type="PROSITE" id="PS51348">
    <property type="entry name" value="GLYCOSYL_HYDROL_F22_2"/>
    <property type="match status" value="1"/>
</dbReference>
<feature type="domain" description="Glycosyl hydrolases family 22 (GH22)" evidence="8">
    <location>
        <begin position="82"/>
        <end position="100"/>
    </location>
</feature>
<evidence type="ECO:0000256" key="2">
    <source>
        <dbReference type="ARBA" id="ARBA00012732"/>
    </source>
</evidence>
<protein>
    <recommendedName>
        <fullName evidence="2">lysozyme</fullName>
        <ecNumber evidence="2">3.2.1.17</ecNumber>
    </recommendedName>
</protein>
<keyword evidence="7" id="KW-0732">Signal</keyword>
<dbReference type="PANTHER" id="PTHR11407:SF63">
    <property type="entry name" value="LYSOZYME C"/>
    <property type="match status" value="1"/>
</dbReference>
<dbReference type="EMBL" id="LJIG01016132">
    <property type="protein sequence ID" value="KRT81520.1"/>
    <property type="molecule type" value="Genomic_DNA"/>
</dbReference>
<evidence type="ECO:0000313" key="10">
    <source>
        <dbReference type="Proteomes" id="UP000051574"/>
    </source>
</evidence>
<keyword evidence="5" id="KW-0378">Hydrolase</keyword>
<gene>
    <name evidence="9" type="ORF">AMK59_5569</name>
</gene>
<keyword evidence="10" id="KW-1185">Reference proteome</keyword>
<evidence type="ECO:0000313" key="9">
    <source>
        <dbReference type="EMBL" id="KRT81520.1"/>
    </source>
</evidence>
<evidence type="ECO:0000259" key="8">
    <source>
        <dbReference type="PROSITE" id="PS00128"/>
    </source>
</evidence>
<dbReference type="GO" id="GO:0003796">
    <property type="term" value="F:lysozyme activity"/>
    <property type="evidence" value="ECO:0007669"/>
    <property type="project" value="UniProtKB-EC"/>
</dbReference>